<dbReference type="RefSeq" id="WP_089740787.1">
    <property type="nucleotide sequence ID" value="NZ_FOGL01000009.1"/>
</dbReference>
<evidence type="ECO:0000256" key="3">
    <source>
        <dbReference type="ARBA" id="ARBA00013109"/>
    </source>
</evidence>
<evidence type="ECO:0000256" key="7">
    <source>
        <dbReference type="ARBA" id="ARBA00040167"/>
    </source>
</evidence>
<dbReference type="CDD" id="cd06578">
    <property type="entry name" value="HemD"/>
    <property type="match status" value="1"/>
</dbReference>
<protein>
    <recommendedName>
        <fullName evidence="7 9">Uroporphyrinogen-III synthase</fullName>
        <ecNumber evidence="3 9">4.2.1.75</ecNumber>
    </recommendedName>
</protein>
<evidence type="ECO:0000256" key="6">
    <source>
        <dbReference type="ARBA" id="ARBA00037589"/>
    </source>
</evidence>
<evidence type="ECO:0000313" key="12">
    <source>
        <dbReference type="Proteomes" id="UP000199687"/>
    </source>
</evidence>
<dbReference type="EMBL" id="FOGL01000009">
    <property type="protein sequence ID" value="SER75084.1"/>
    <property type="molecule type" value="Genomic_DNA"/>
</dbReference>
<dbReference type="Pfam" id="PF02602">
    <property type="entry name" value="HEM4"/>
    <property type="match status" value="1"/>
</dbReference>
<dbReference type="GO" id="GO:0006780">
    <property type="term" value="P:uroporphyrinogen III biosynthetic process"/>
    <property type="evidence" value="ECO:0007669"/>
    <property type="project" value="UniProtKB-UniRule"/>
</dbReference>
<gene>
    <name evidence="11" type="ORF">SAMN04487944_109112</name>
</gene>
<dbReference type="Gene3D" id="3.40.50.10090">
    <property type="match status" value="2"/>
</dbReference>
<dbReference type="OrthoDB" id="9815856at2"/>
<dbReference type="AlphaFoldDB" id="A0A1H9RR74"/>
<evidence type="ECO:0000259" key="10">
    <source>
        <dbReference type="Pfam" id="PF02602"/>
    </source>
</evidence>
<evidence type="ECO:0000256" key="9">
    <source>
        <dbReference type="RuleBase" id="RU366031"/>
    </source>
</evidence>
<organism evidence="11 12">
    <name type="scientific">Gracilibacillus ureilyticus</name>
    <dbReference type="NCBI Taxonomy" id="531814"/>
    <lineage>
        <taxon>Bacteria</taxon>
        <taxon>Bacillati</taxon>
        <taxon>Bacillota</taxon>
        <taxon>Bacilli</taxon>
        <taxon>Bacillales</taxon>
        <taxon>Bacillaceae</taxon>
        <taxon>Gracilibacillus</taxon>
    </lineage>
</organism>
<dbReference type="GO" id="GO:0004852">
    <property type="term" value="F:uroporphyrinogen-III synthase activity"/>
    <property type="evidence" value="ECO:0007669"/>
    <property type="project" value="UniProtKB-UniRule"/>
</dbReference>
<evidence type="ECO:0000256" key="1">
    <source>
        <dbReference type="ARBA" id="ARBA00004772"/>
    </source>
</evidence>
<comment type="function">
    <text evidence="6 9">Catalyzes cyclization of the linear tetrapyrrole, hydroxymethylbilane, to the macrocyclic uroporphyrinogen III.</text>
</comment>
<dbReference type="UniPathway" id="UPA00251">
    <property type="reaction ID" value="UER00320"/>
</dbReference>
<name>A0A1H9RR74_9BACI</name>
<dbReference type="GO" id="GO:0006782">
    <property type="term" value="P:protoporphyrinogen IX biosynthetic process"/>
    <property type="evidence" value="ECO:0007669"/>
    <property type="project" value="UniProtKB-UniRule"/>
</dbReference>
<feature type="domain" description="Tetrapyrrole biosynthesis uroporphyrinogen III synthase" evidence="10">
    <location>
        <begin position="21"/>
        <end position="245"/>
    </location>
</feature>
<dbReference type="PANTHER" id="PTHR38042">
    <property type="entry name" value="UROPORPHYRINOGEN-III SYNTHASE, CHLOROPLASTIC"/>
    <property type="match status" value="1"/>
</dbReference>
<dbReference type="EC" id="4.2.1.75" evidence="3 9"/>
<evidence type="ECO:0000256" key="8">
    <source>
        <dbReference type="ARBA" id="ARBA00048617"/>
    </source>
</evidence>
<dbReference type="InterPro" id="IPR039793">
    <property type="entry name" value="UROS/Hem4"/>
</dbReference>
<dbReference type="InterPro" id="IPR003754">
    <property type="entry name" value="4pyrrol_synth_uPrphyn_synth"/>
</dbReference>
<dbReference type="Proteomes" id="UP000199687">
    <property type="component" value="Unassembled WGS sequence"/>
</dbReference>
<comment type="pathway">
    <text evidence="1 9">Porphyrin-containing compound metabolism; protoporphyrin-IX biosynthesis; coproporphyrinogen-III from 5-aminolevulinate: step 3/4.</text>
</comment>
<dbReference type="STRING" id="531814.SAMN04487944_109112"/>
<dbReference type="InterPro" id="IPR036108">
    <property type="entry name" value="4pyrrol_syn_uPrphyn_synt_sf"/>
</dbReference>
<evidence type="ECO:0000313" key="11">
    <source>
        <dbReference type="EMBL" id="SER75084.1"/>
    </source>
</evidence>
<evidence type="ECO:0000256" key="4">
    <source>
        <dbReference type="ARBA" id="ARBA00023239"/>
    </source>
</evidence>
<proteinExistence type="inferred from homology"/>
<sequence>MTKPLKGQRILITRQEQQAEPLAELVESFGGIACIAPLLRFEPIVTKDLDLKFLQLEQNTDWLFFTSSNTVRFFEVYKRKIGIAIQQKIASVGEKTSAALHSVGYKVDFEPSEYRGYTMVNEFISKYGKNQKVTIICGENAREEIPELLRENGVSFDKLVIYRTIENEQAEQVLQQYLANGLDACTFTSPSTVKAFLRFAAPEQIDKVKKETVCAAIGKTTADELSSHEFKHVVYPEKYTIEAMISSLIEHKKGW</sequence>
<comment type="catalytic activity">
    <reaction evidence="8 9">
        <text>hydroxymethylbilane = uroporphyrinogen III + H2O</text>
        <dbReference type="Rhea" id="RHEA:18965"/>
        <dbReference type="ChEBI" id="CHEBI:15377"/>
        <dbReference type="ChEBI" id="CHEBI:57308"/>
        <dbReference type="ChEBI" id="CHEBI:57845"/>
        <dbReference type="EC" id="4.2.1.75"/>
    </reaction>
</comment>
<reference evidence="11 12" key="1">
    <citation type="submission" date="2016-10" db="EMBL/GenBank/DDBJ databases">
        <authorList>
            <person name="de Groot N.N."/>
        </authorList>
    </citation>
    <scope>NUCLEOTIDE SEQUENCE [LARGE SCALE GENOMIC DNA]</scope>
    <source>
        <strain evidence="11 12">CGMCC 1.7727</strain>
    </source>
</reference>
<keyword evidence="4 9" id="KW-0456">Lyase</keyword>
<evidence type="ECO:0000256" key="5">
    <source>
        <dbReference type="ARBA" id="ARBA00023244"/>
    </source>
</evidence>
<dbReference type="SUPFAM" id="SSF69618">
    <property type="entry name" value="HemD-like"/>
    <property type="match status" value="1"/>
</dbReference>
<dbReference type="PANTHER" id="PTHR38042:SF1">
    <property type="entry name" value="UROPORPHYRINOGEN-III SYNTHASE, CHLOROPLASTIC"/>
    <property type="match status" value="1"/>
</dbReference>
<keyword evidence="5 9" id="KW-0627">Porphyrin biosynthesis</keyword>
<evidence type="ECO:0000256" key="2">
    <source>
        <dbReference type="ARBA" id="ARBA00008133"/>
    </source>
</evidence>
<accession>A0A1H9RR74</accession>
<keyword evidence="12" id="KW-1185">Reference proteome</keyword>
<comment type="similarity">
    <text evidence="2 9">Belongs to the uroporphyrinogen-III synthase family.</text>
</comment>